<name>A0ABT3T8H0_9GAMM</name>
<dbReference type="Proteomes" id="UP001143304">
    <property type="component" value="Unassembled WGS sequence"/>
</dbReference>
<evidence type="ECO:0000256" key="1">
    <source>
        <dbReference type="ARBA" id="ARBA00022598"/>
    </source>
</evidence>
<organism evidence="5 6">
    <name type="scientific">Candidatus Marimicrobium litorale</name>
    <dbReference type="NCBI Taxonomy" id="2518991"/>
    <lineage>
        <taxon>Bacteria</taxon>
        <taxon>Pseudomonadati</taxon>
        <taxon>Pseudomonadota</taxon>
        <taxon>Gammaproteobacteria</taxon>
        <taxon>Cellvibrionales</taxon>
        <taxon>Halieaceae</taxon>
        <taxon>Marimicrobium</taxon>
    </lineage>
</organism>
<evidence type="ECO:0000256" key="3">
    <source>
        <dbReference type="ARBA" id="ARBA00022840"/>
    </source>
</evidence>
<dbReference type="NCBIfam" id="TIGR00462">
    <property type="entry name" value="genX"/>
    <property type="match status" value="1"/>
</dbReference>
<dbReference type="InterPro" id="IPR018149">
    <property type="entry name" value="Lys-tRNA-synth_II_C"/>
</dbReference>
<keyword evidence="2" id="KW-0547">Nucleotide-binding</keyword>
<dbReference type="PANTHER" id="PTHR42918:SF6">
    <property type="entry name" value="ELONGATION FACTOR P--(R)-BETA-LYSINE LIGASE"/>
    <property type="match status" value="1"/>
</dbReference>
<dbReference type="PRINTS" id="PR00982">
    <property type="entry name" value="TRNASYNTHLYS"/>
</dbReference>
<comment type="caution">
    <text evidence="5">The sequence shown here is derived from an EMBL/GenBank/DDBJ whole genome shotgun (WGS) entry which is preliminary data.</text>
</comment>
<gene>
    <name evidence="5" type="primary">genX</name>
    <name evidence="5" type="ORF">EYC82_13360</name>
</gene>
<dbReference type="SUPFAM" id="SSF55681">
    <property type="entry name" value="Class II aaRS and biotin synthetases"/>
    <property type="match status" value="1"/>
</dbReference>
<dbReference type="Gene3D" id="3.30.930.10">
    <property type="entry name" value="Bira Bifunctional Protein, Domain 2"/>
    <property type="match status" value="1"/>
</dbReference>
<dbReference type="EMBL" id="SHNO01000001">
    <property type="protein sequence ID" value="MCX2978349.1"/>
    <property type="molecule type" value="Genomic_DNA"/>
</dbReference>
<sequence length="314" mass="35660">MQWRPTASLPVLRKRAQLLSNLREFFLARDVLEVETPLLCSAGITDPSIEPYTVVTPTAMRFLQTSPEYAMKRLLAAFGEPVFQVSKAFRQGEQGSRHNPEFTLLEWYRPGFDYHRLMDEVTQLLTSCLPQRPVRKITYRSLFLEQLDTDPFTASANELKALAHKHLDPGDLSGDKDCWLDLLMSHVLEPNLGRETFCFVYDYPASQAALARIETEDGVAVGRRFELYVDGLELANGYWELADAAEQRRRFEADNVRCSEQGLPDRPVDEHLLAALEHGMPASSGVALGIDRLMMLIVGAREIRDVLAFDWERA</sequence>
<keyword evidence="3" id="KW-0067">ATP-binding</keyword>
<dbReference type="NCBIfam" id="NF006828">
    <property type="entry name" value="PRK09350.1"/>
    <property type="match status" value="1"/>
</dbReference>
<feature type="domain" description="Aminoacyl-transfer RNA synthetases class-II family profile" evidence="4">
    <location>
        <begin position="18"/>
        <end position="314"/>
    </location>
</feature>
<dbReference type="InterPro" id="IPR045864">
    <property type="entry name" value="aa-tRNA-synth_II/BPL/LPL"/>
</dbReference>
<proteinExistence type="predicted"/>
<evidence type="ECO:0000313" key="6">
    <source>
        <dbReference type="Proteomes" id="UP001143304"/>
    </source>
</evidence>
<dbReference type="Pfam" id="PF00152">
    <property type="entry name" value="tRNA-synt_2"/>
    <property type="match status" value="1"/>
</dbReference>
<dbReference type="PROSITE" id="PS50862">
    <property type="entry name" value="AA_TRNA_LIGASE_II"/>
    <property type="match status" value="1"/>
</dbReference>
<protein>
    <submittedName>
        <fullName evidence="5">EF-P lysine aminoacylase GenX</fullName>
    </submittedName>
</protein>
<dbReference type="InterPro" id="IPR006195">
    <property type="entry name" value="aa-tRNA-synth_II"/>
</dbReference>
<keyword evidence="1" id="KW-0436">Ligase</keyword>
<dbReference type="PANTHER" id="PTHR42918">
    <property type="entry name" value="LYSYL-TRNA SYNTHETASE"/>
    <property type="match status" value="1"/>
</dbReference>
<evidence type="ECO:0000313" key="5">
    <source>
        <dbReference type="EMBL" id="MCX2978349.1"/>
    </source>
</evidence>
<reference evidence="5" key="1">
    <citation type="submission" date="2019-02" db="EMBL/GenBank/DDBJ databases">
        <authorList>
            <person name="Li S.-H."/>
        </authorList>
    </citation>
    <scope>NUCLEOTIDE SEQUENCE</scope>
    <source>
        <strain evidence="5">IMCC11814</strain>
    </source>
</reference>
<keyword evidence="6" id="KW-1185">Reference proteome</keyword>
<accession>A0ABT3T8H0</accession>
<dbReference type="InterPro" id="IPR004525">
    <property type="entry name" value="EpmA"/>
</dbReference>
<dbReference type="InterPro" id="IPR004364">
    <property type="entry name" value="Aa-tRNA-synt_II"/>
</dbReference>
<evidence type="ECO:0000259" key="4">
    <source>
        <dbReference type="PROSITE" id="PS50862"/>
    </source>
</evidence>
<evidence type="ECO:0000256" key="2">
    <source>
        <dbReference type="ARBA" id="ARBA00022741"/>
    </source>
</evidence>